<dbReference type="RefSeq" id="WP_200392506.1">
    <property type="nucleotide sequence ID" value="NZ_JAENIO010000040.1"/>
</dbReference>
<dbReference type="Proteomes" id="UP000604083">
    <property type="component" value="Unassembled WGS sequence"/>
</dbReference>
<protein>
    <submittedName>
        <fullName evidence="2">Uncharacterized protein</fullName>
    </submittedName>
</protein>
<gene>
    <name evidence="2" type="ORF">JIN78_13450</name>
</gene>
<reference evidence="2" key="1">
    <citation type="submission" date="2021-01" db="EMBL/GenBank/DDBJ databases">
        <title>Modified the classification status of verrucomicrobia.</title>
        <authorList>
            <person name="Feng X."/>
        </authorList>
    </citation>
    <scope>NUCLEOTIDE SEQUENCE</scope>
    <source>
        <strain evidence="2">KCTC 12986</strain>
    </source>
</reference>
<feature type="signal peptide" evidence="1">
    <location>
        <begin position="1"/>
        <end position="18"/>
    </location>
</feature>
<evidence type="ECO:0000256" key="1">
    <source>
        <dbReference type="SAM" id="SignalP"/>
    </source>
</evidence>
<dbReference type="EMBL" id="JAENIO010000040">
    <property type="protein sequence ID" value="MBK1835070.1"/>
    <property type="molecule type" value="Genomic_DNA"/>
</dbReference>
<feature type="chain" id="PRO_5037278592" evidence="1">
    <location>
        <begin position="19"/>
        <end position="457"/>
    </location>
</feature>
<name>A0A934VNI2_9BACT</name>
<evidence type="ECO:0000313" key="3">
    <source>
        <dbReference type="Proteomes" id="UP000604083"/>
    </source>
</evidence>
<comment type="caution">
    <text evidence="2">The sequence shown here is derived from an EMBL/GenBank/DDBJ whole genome shotgun (WGS) entry which is preliminary data.</text>
</comment>
<sequence>MITPLLSCSLLWALPALGAAPVPIKSTLTFPGGDALSGSPAGLTADGSLLWNSPHFSKKPLPFFTKEIDSIQLFSEVAPQQTAAPLATLTFQSHIDEQSDTLQAELLHFDEETVKVRTWFGGELSLRRAMLDAIEVDDAGQTLFTGPGDPAEWQAVGDDSQAWKIENRKFVSREQGGLAREFPDLPDRYLITFDVQLDYPPYLRLHLCADSGTDNMPETGYSLSLQRNLILFRKRENGRHYNLNPDRFGEPHEFSQDGPTQVAVYLDRQEGTLALTLDGKLATSTTDVEPLTDTHWFHLSSLNDREVIVSNFRILPWDGELPRQNPLLANREELPAAGEQIELQNGDTIIGKATSIVDGKLRIETEYVPVSVPVERLRSFQVTPPGEGEGPRIYAGDVRAYFPQGGHLTLRVADLTATTITGYSQVFGEATFDLRAFTRLEFNPYDPAFRQRRGQPY</sequence>
<organism evidence="2 3">
    <name type="scientific">Roseibacillus ishigakijimensis</name>
    <dbReference type="NCBI Taxonomy" id="454146"/>
    <lineage>
        <taxon>Bacteria</taxon>
        <taxon>Pseudomonadati</taxon>
        <taxon>Verrucomicrobiota</taxon>
        <taxon>Verrucomicrobiia</taxon>
        <taxon>Verrucomicrobiales</taxon>
        <taxon>Verrucomicrobiaceae</taxon>
        <taxon>Roseibacillus</taxon>
    </lineage>
</organism>
<proteinExistence type="predicted"/>
<evidence type="ECO:0000313" key="2">
    <source>
        <dbReference type="EMBL" id="MBK1835070.1"/>
    </source>
</evidence>
<keyword evidence="3" id="KW-1185">Reference proteome</keyword>
<keyword evidence="1" id="KW-0732">Signal</keyword>
<accession>A0A934VNI2</accession>
<dbReference type="AlphaFoldDB" id="A0A934VNI2"/>